<gene>
    <name evidence="2" type="ORF">CVN68_19785</name>
</gene>
<evidence type="ECO:0000313" key="3">
    <source>
        <dbReference type="Proteomes" id="UP000229081"/>
    </source>
</evidence>
<name>A0A2K8MJ62_9SPHN</name>
<dbReference type="Proteomes" id="UP000229081">
    <property type="component" value="Chromosome"/>
</dbReference>
<dbReference type="InterPro" id="IPR010239">
    <property type="entry name" value="CHP02001"/>
</dbReference>
<dbReference type="RefSeq" id="WP_100283714.1">
    <property type="nucleotide sequence ID" value="NZ_CP024923.1"/>
</dbReference>
<evidence type="ECO:0000313" key="2">
    <source>
        <dbReference type="EMBL" id="ATY33918.1"/>
    </source>
</evidence>
<evidence type="ECO:0000256" key="1">
    <source>
        <dbReference type="SAM" id="SignalP"/>
    </source>
</evidence>
<dbReference type="AlphaFoldDB" id="A0A2K8MJ62"/>
<accession>A0A2K8MJ62</accession>
<dbReference type="EMBL" id="CP024923">
    <property type="protein sequence ID" value="ATY33918.1"/>
    <property type="molecule type" value="Genomic_DNA"/>
</dbReference>
<feature type="chain" id="PRO_5014888089" description="Cellulose biosynthesis protein BcsS" evidence="1">
    <location>
        <begin position="23"/>
        <end position="237"/>
    </location>
</feature>
<reference evidence="2 3" key="1">
    <citation type="submission" date="2017-11" db="EMBL/GenBank/DDBJ databases">
        <title>Complete genome sequence of Sphingomonas sp. Strain Cra20, a psychrotolerant potential plant growth promoting rhizobacteria.</title>
        <authorList>
            <person name="Luo Y."/>
        </authorList>
    </citation>
    <scope>NUCLEOTIDE SEQUENCE [LARGE SCALE GENOMIC DNA]</scope>
    <source>
        <strain evidence="2 3">Cra20</strain>
    </source>
</reference>
<keyword evidence="3" id="KW-1185">Reference proteome</keyword>
<dbReference type="Pfam" id="PF09694">
    <property type="entry name" value="Gcw_chp"/>
    <property type="match status" value="1"/>
</dbReference>
<keyword evidence="1" id="KW-0732">Signal</keyword>
<protein>
    <recommendedName>
        <fullName evidence="4">Cellulose biosynthesis protein BcsS</fullName>
    </recommendedName>
</protein>
<proteinExistence type="predicted"/>
<feature type="signal peptide" evidence="1">
    <location>
        <begin position="1"/>
        <end position="22"/>
    </location>
</feature>
<sequence length="237" mass="24591">MRPTSVLLAMALLWTTVPQAAAQGISGEAEIVSDYRYRGVSLSNGRPALQASAEFESNAGFYLGGFGSWAPHDGGSNAVELDASAGWRGTIAGALTVDGGVSWYHYPGVADCDYAEAIATFGWERGDTGARAGIAWAPRQANLIDAAGDEDDNLYGFAAIERAIPGTPISLTLEAGYESGAFDGAARGGKLDWRGGVALSRGGFTASASYVGAVRPRAAAGERRREHGLVIALGRSF</sequence>
<dbReference type="KEGG" id="sphc:CVN68_19785"/>
<evidence type="ECO:0008006" key="4">
    <source>
        <dbReference type="Google" id="ProtNLM"/>
    </source>
</evidence>
<dbReference type="NCBIfam" id="TIGR02001">
    <property type="entry name" value="gcw_chp"/>
    <property type="match status" value="1"/>
</dbReference>
<organism evidence="2 3">
    <name type="scientific">Sphingomonas psychrotolerans</name>
    <dbReference type="NCBI Taxonomy" id="1327635"/>
    <lineage>
        <taxon>Bacteria</taxon>
        <taxon>Pseudomonadati</taxon>
        <taxon>Pseudomonadota</taxon>
        <taxon>Alphaproteobacteria</taxon>
        <taxon>Sphingomonadales</taxon>
        <taxon>Sphingomonadaceae</taxon>
        <taxon>Sphingomonas</taxon>
    </lineage>
</organism>